<gene>
    <name evidence="1" type="ORF">BV394_08385</name>
</gene>
<name>A0A1U7DIK5_9RHOB</name>
<evidence type="ECO:0000313" key="1">
    <source>
        <dbReference type="EMBL" id="APX89729.1"/>
    </source>
</evidence>
<dbReference type="PANTHER" id="PTHR35869">
    <property type="entry name" value="OUTER-MEMBRANE LIPOPROTEIN CARRIER PROTEIN"/>
    <property type="match status" value="1"/>
</dbReference>
<dbReference type="OrthoDB" id="9800501at2"/>
<dbReference type="STRING" id="1267768.BV394_08385"/>
<dbReference type="RefSeq" id="WP_076979751.1">
    <property type="nucleotide sequence ID" value="NZ_CP019124.1"/>
</dbReference>
<organism evidence="1 2">
    <name type="scientific">Brevirhabdus pacifica</name>
    <dbReference type="NCBI Taxonomy" id="1267768"/>
    <lineage>
        <taxon>Bacteria</taxon>
        <taxon>Pseudomonadati</taxon>
        <taxon>Pseudomonadota</taxon>
        <taxon>Alphaproteobacteria</taxon>
        <taxon>Rhodobacterales</taxon>
        <taxon>Paracoccaceae</taxon>
        <taxon>Brevirhabdus</taxon>
    </lineage>
</organism>
<accession>A0A1U7DIK5</accession>
<dbReference type="Pfam" id="PF03548">
    <property type="entry name" value="LolA"/>
    <property type="match status" value="1"/>
</dbReference>
<dbReference type="SUPFAM" id="SSF89392">
    <property type="entry name" value="Prokaryotic lipoproteins and lipoprotein localization factors"/>
    <property type="match status" value="1"/>
</dbReference>
<dbReference type="InterPro" id="IPR004564">
    <property type="entry name" value="OM_lipoprot_carrier_LolA-like"/>
</dbReference>
<evidence type="ECO:0000313" key="2">
    <source>
        <dbReference type="Proteomes" id="UP000187266"/>
    </source>
</evidence>
<keyword evidence="2" id="KW-1185">Reference proteome</keyword>
<proteinExistence type="predicted"/>
<accession>A0A2M9DCQ6</accession>
<dbReference type="EMBL" id="CP019124">
    <property type="protein sequence ID" value="APX89729.1"/>
    <property type="molecule type" value="Genomic_DNA"/>
</dbReference>
<dbReference type="PANTHER" id="PTHR35869:SF1">
    <property type="entry name" value="OUTER-MEMBRANE LIPOPROTEIN CARRIER PROTEIN"/>
    <property type="match status" value="1"/>
</dbReference>
<reference evidence="1 2" key="1">
    <citation type="submission" date="2017-01" db="EMBL/GenBank/DDBJ databases">
        <title>Genomic analysis of Xuhuaishuia manganoxidans DY6-4.</title>
        <authorList>
            <person name="Wang X."/>
        </authorList>
    </citation>
    <scope>NUCLEOTIDE SEQUENCE [LARGE SCALE GENOMIC DNA]</scope>
    <source>
        <strain evidence="1 2">DY6-4</strain>
    </source>
</reference>
<dbReference type="AlphaFoldDB" id="A0A1U7DIK5"/>
<dbReference type="InterPro" id="IPR029046">
    <property type="entry name" value="LolA/LolB/LppX"/>
</dbReference>
<protein>
    <submittedName>
        <fullName evidence="1">Cell envelope biogenesis protein LolA</fullName>
    </submittedName>
</protein>
<dbReference type="Proteomes" id="UP000187266">
    <property type="component" value="Chromosome"/>
</dbReference>
<sequence>MNTRRSFLLGAAGLLAAGPAFAAKIPLGEISGYLNTIKNASGKFTQINPDGSMTTGKLYIQRPGRMRFEYDPPDRSLVIAGGGKVAVFDPKSNTPPDQFPLSRTPLKIILEKNVNLGRSGMVIGHSADAKSTTVVAQDPQHPEYGNIRLVFTGSPVELRQWVVTDDSGQKTTVILNSLKNGASVGARLFNIPQEIQARGLN</sequence>
<dbReference type="CDD" id="cd16325">
    <property type="entry name" value="LolA"/>
    <property type="match status" value="1"/>
</dbReference>
<dbReference type="Gene3D" id="2.50.20.10">
    <property type="entry name" value="Lipoprotein localisation LolA/LolB/LppX"/>
    <property type="match status" value="1"/>
</dbReference>